<dbReference type="InterPro" id="IPR036397">
    <property type="entry name" value="RNaseH_sf"/>
</dbReference>
<dbReference type="GO" id="GO:0003676">
    <property type="term" value="F:nucleic acid binding"/>
    <property type="evidence" value="ECO:0007669"/>
    <property type="project" value="InterPro"/>
</dbReference>
<keyword evidence="3" id="KW-1185">Reference proteome</keyword>
<gene>
    <name evidence="2" type="ORF">GWK47_001334</name>
</gene>
<evidence type="ECO:0000256" key="1">
    <source>
        <dbReference type="SAM" id="MobiDB-lite"/>
    </source>
</evidence>
<name>A0A8J4XXH6_CHIOP</name>
<dbReference type="SUPFAM" id="SSF53098">
    <property type="entry name" value="Ribonuclease H-like"/>
    <property type="match status" value="1"/>
</dbReference>
<dbReference type="Gene3D" id="3.30.420.10">
    <property type="entry name" value="Ribonuclease H-like superfamily/Ribonuclease H"/>
    <property type="match status" value="1"/>
</dbReference>
<protein>
    <recommendedName>
        <fullName evidence="4">Integrase catalytic domain-containing protein</fullName>
    </recommendedName>
</protein>
<evidence type="ECO:0000313" key="3">
    <source>
        <dbReference type="Proteomes" id="UP000770661"/>
    </source>
</evidence>
<organism evidence="2 3">
    <name type="scientific">Chionoecetes opilio</name>
    <name type="common">Atlantic snow crab</name>
    <name type="synonym">Cancer opilio</name>
    <dbReference type="NCBI Taxonomy" id="41210"/>
    <lineage>
        <taxon>Eukaryota</taxon>
        <taxon>Metazoa</taxon>
        <taxon>Ecdysozoa</taxon>
        <taxon>Arthropoda</taxon>
        <taxon>Crustacea</taxon>
        <taxon>Multicrustacea</taxon>
        <taxon>Malacostraca</taxon>
        <taxon>Eumalacostraca</taxon>
        <taxon>Eucarida</taxon>
        <taxon>Decapoda</taxon>
        <taxon>Pleocyemata</taxon>
        <taxon>Brachyura</taxon>
        <taxon>Eubrachyura</taxon>
        <taxon>Majoidea</taxon>
        <taxon>Majidae</taxon>
        <taxon>Chionoecetes</taxon>
    </lineage>
</organism>
<dbReference type="AlphaFoldDB" id="A0A8J4XXH6"/>
<evidence type="ECO:0000313" key="2">
    <source>
        <dbReference type="EMBL" id="KAG0715347.1"/>
    </source>
</evidence>
<proteinExistence type="predicted"/>
<sequence>MWQYLADYGTPRNIVLDNGGEFTSREFQQFCTRHQKHSCYTPPPSPSRKFGDREDAQDPEVSPLDLCQRAPSELAHVVAAVPNHYESSGTHLHWTTNPKFAFFSRHAPRLVGAALPDVEGEQDDMGVATP</sequence>
<feature type="region of interest" description="Disordered" evidence="1">
    <location>
        <begin position="35"/>
        <end position="61"/>
    </location>
</feature>
<accession>A0A8J4XXH6</accession>
<dbReference type="InterPro" id="IPR012337">
    <property type="entry name" value="RNaseH-like_sf"/>
</dbReference>
<dbReference type="OrthoDB" id="6371339at2759"/>
<reference evidence="2" key="1">
    <citation type="submission" date="2020-07" db="EMBL/GenBank/DDBJ databases">
        <title>The High-quality genome of the commercially important snow crab, Chionoecetes opilio.</title>
        <authorList>
            <person name="Jeong J.-H."/>
            <person name="Ryu S."/>
        </authorList>
    </citation>
    <scope>NUCLEOTIDE SEQUENCE</scope>
    <source>
        <strain evidence="2">MADBK_172401_WGS</strain>
        <tissue evidence="2">Digestive gland</tissue>
    </source>
</reference>
<dbReference type="Proteomes" id="UP000770661">
    <property type="component" value="Unassembled WGS sequence"/>
</dbReference>
<evidence type="ECO:0008006" key="4">
    <source>
        <dbReference type="Google" id="ProtNLM"/>
    </source>
</evidence>
<dbReference type="EMBL" id="JACEEZ010019772">
    <property type="protein sequence ID" value="KAG0715347.1"/>
    <property type="molecule type" value="Genomic_DNA"/>
</dbReference>
<comment type="caution">
    <text evidence="2">The sequence shown here is derived from an EMBL/GenBank/DDBJ whole genome shotgun (WGS) entry which is preliminary data.</text>
</comment>